<keyword evidence="1" id="KW-0472">Membrane</keyword>
<comment type="caution">
    <text evidence="2">The sequence shown here is derived from an EMBL/GenBank/DDBJ whole genome shotgun (WGS) entry which is preliminary data.</text>
</comment>
<reference evidence="2 3" key="1">
    <citation type="submission" date="2019-03" db="EMBL/GenBank/DDBJ databases">
        <title>Draft Genome Sequence of Massilia arenosa sp. nov., a Novel Massilia Species Isolated from a Sandy-loam Maize Soil.</title>
        <authorList>
            <person name="Raths R."/>
            <person name="Peta V."/>
            <person name="Bucking H."/>
        </authorList>
    </citation>
    <scope>NUCLEOTIDE SEQUENCE [LARGE SCALE GENOMIC DNA]</scope>
    <source>
        <strain evidence="2 3">MC02</strain>
    </source>
</reference>
<proteinExistence type="predicted"/>
<sequence>MTDRTAEPLVEPWTRPAFGWALLAAFLHSAAWSWFVTDWRQAKYDDQVPVRAVLEKAELTRKLGQGLSRTPYLLLTLRPAEPPGAPAQEVMSGGGPDHEMTQYLDRHHPGDMVTAWMYRSSGRIHDVFPREAPDLAGLFLFLLPTLGLATAFLVFFILGVATGTRVSPPRNTSAQRGRL</sequence>
<dbReference type="RefSeq" id="WP_135209557.1">
    <property type="nucleotide sequence ID" value="NZ_SPVF01000274.1"/>
</dbReference>
<evidence type="ECO:0000313" key="3">
    <source>
        <dbReference type="Proteomes" id="UP000298438"/>
    </source>
</evidence>
<evidence type="ECO:0000313" key="2">
    <source>
        <dbReference type="EMBL" id="TFW10690.1"/>
    </source>
</evidence>
<dbReference type="Proteomes" id="UP000298438">
    <property type="component" value="Unassembled WGS sequence"/>
</dbReference>
<keyword evidence="3" id="KW-1185">Reference proteome</keyword>
<organism evidence="2 3">
    <name type="scientific">Zemynaea arenosa</name>
    <dbReference type="NCBI Taxonomy" id="2561931"/>
    <lineage>
        <taxon>Bacteria</taxon>
        <taxon>Pseudomonadati</taxon>
        <taxon>Pseudomonadota</taxon>
        <taxon>Betaproteobacteria</taxon>
        <taxon>Burkholderiales</taxon>
        <taxon>Oxalobacteraceae</taxon>
        <taxon>Telluria group</taxon>
        <taxon>Zemynaea</taxon>
    </lineage>
</organism>
<evidence type="ECO:0008006" key="4">
    <source>
        <dbReference type="Google" id="ProtNLM"/>
    </source>
</evidence>
<keyword evidence="1" id="KW-0812">Transmembrane</keyword>
<dbReference type="AlphaFoldDB" id="A0A4Y9RNQ7"/>
<keyword evidence="1" id="KW-1133">Transmembrane helix</keyword>
<evidence type="ECO:0000256" key="1">
    <source>
        <dbReference type="SAM" id="Phobius"/>
    </source>
</evidence>
<dbReference type="EMBL" id="SPVF01000274">
    <property type="protein sequence ID" value="TFW10690.1"/>
    <property type="molecule type" value="Genomic_DNA"/>
</dbReference>
<protein>
    <recommendedName>
        <fullName evidence="4">DUF3592 domain-containing protein</fullName>
    </recommendedName>
</protein>
<feature type="transmembrane region" description="Helical" evidence="1">
    <location>
        <begin position="138"/>
        <end position="161"/>
    </location>
</feature>
<feature type="transmembrane region" description="Helical" evidence="1">
    <location>
        <begin position="17"/>
        <end position="36"/>
    </location>
</feature>
<gene>
    <name evidence="2" type="ORF">E4L96_23020</name>
</gene>
<name>A0A4Y9RNQ7_9BURK</name>
<accession>A0A4Y9RNQ7</accession>